<protein>
    <submittedName>
        <fullName evidence="4">Dipeptidyl-peptidase-4</fullName>
    </submittedName>
</protein>
<accession>A0A1I1WTY0</accession>
<gene>
    <name evidence="4" type="ORF">SAMN05216297_11655</name>
</gene>
<dbReference type="InterPro" id="IPR001375">
    <property type="entry name" value="Peptidase_S9_cat"/>
</dbReference>
<dbReference type="InterPro" id="IPR029058">
    <property type="entry name" value="AB_hydrolase_fold"/>
</dbReference>
<dbReference type="AlphaFoldDB" id="A0A1I1WTY0"/>
<dbReference type="RefSeq" id="WP_091498257.1">
    <property type="nucleotide sequence ID" value="NZ_FOMH01000016.1"/>
</dbReference>
<feature type="domain" description="Peptidase S9 prolyl oligopeptidase catalytic" evidence="2">
    <location>
        <begin position="518"/>
        <end position="710"/>
    </location>
</feature>
<keyword evidence="5" id="KW-1185">Reference proteome</keyword>
<evidence type="ECO:0000256" key="1">
    <source>
        <dbReference type="SAM" id="SignalP"/>
    </source>
</evidence>
<feature type="domain" description="Dipeptidylpeptidase IV N-terminal" evidence="3">
    <location>
        <begin position="79"/>
        <end position="428"/>
    </location>
</feature>
<evidence type="ECO:0000259" key="2">
    <source>
        <dbReference type="Pfam" id="PF00326"/>
    </source>
</evidence>
<name>A0A1I1WTY0_9FLAO</name>
<evidence type="ECO:0000313" key="4">
    <source>
        <dbReference type="EMBL" id="SFD96540.1"/>
    </source>
</evidence>
<dbReference type="InterPro" id="IPR002469">
    <property type="entry name" value="Peptidase_S9B_N"/>
</dbReference>
<dbReference type="Gene3D" id="3.40.50.1820">
    <property type="entry name" value="alpha/beta hydrolase"/>
    <property type="match status" value="1"/>
</dbReference>
<dbReference type="EMBL" id="FOMH01000016">
    <property type="protein sequence ID" value="SFD96540.1"/>
    <property type="molecule type" value="Genomic_DNA"/>
</dbReference>
<dbReference type="GO" id="GO:0008236">
    <property type="term" value="F:serine-type peptidase activity"/>
    <property type="evidence" value="ECO:0007669"/>
    <property type="project" value="InterPro"/>
</dbReference>
<sequence>MKKTISLFFCFILSLFFLTANAQKPKWANNNSSYYTTEKGEIIQYELPNFTRNVIVDAKQLTPKGSAKALEVKDFEFSKNEKLVLIYTNSKKVWRLETRGDYWLFNKETNELRQIGKNRPASSLMFAKLSPDNNSIAYVSKHNLFVEELNSGKETALTTDGTDRLINGTFDWAYEEEFNCRDGFRWSPDGKSIAFWQIDATKIKNFLMINNTDSIYSYTIPVEYPKVGQDPSACKVGVVNITSQQTTWMKVPGDSKQHYIPLMQWIPDGSSILVEQLNRKQNEAKLFLCDPKNGEASPIYSEKNTSWIDILPTENEGFKWINNGKEFLLLSEKDGWKHLYRISKNGKTETLVTNGKYDVIDIKAVDEKNGLVYFLASPDNATQQYLYKTALNGKGKLIKVSPVNEIGTHNYRLSPDAKYAEHRFSNHKNQKISEWVNLSTQKTIKETDRNMTVSGNVEMIQITTADNITLDGWMIKPTPFDPAKKYPVLFYVYTEPAGATVKDAAGYASTFLYDGDIAADGYIQISLDGRGTPVPKGTEWRKSIYQNIGILNTRDQAMAAKEILKWPFVDQDRIAVWGWSGGGSTTLNLLFQYPEIYKTGIAIAAVPNQLLYDNIYQERYMGLPQENKEPFIKGSPITYANKLQGNLLLIHGTGDDNVHYQGAEMLVNELVKNGKQFQMMSYPNRTHSINEGEGTTEHLSKLFTQYLKEHCPGGGR</sequence>
<keyword evidence="1" id="KW-0732">Signal</keyword>
<dbReference type="Proteomes" id="UP000199672">
    <property type="component" value="Unassembled WGS sequence"/>
</dbReference>
<dbReference type="SUPFAM" id="SSF53474">
    <property type="entry name" value="alpha/beta-Hydrolases"/>
    <property type="match status" value="1"/>
</dbReference>
<evidence type="ECO:0000259" key="3">
    <source>
        <dbReference type="Pfam" id="PF00930"/>
    </source>
</evidence>
<dbReference type="GO" id="GO:0006508">
    <property type="term" value="P:proteolysis"/>
    <property type="evidence" value="ECO:0007669"/>
    <property type="project" value="InterPro"/>
</dbReference>
<reference evidence="5" key="1">
    <citation type="submission" date="2016-10" db="EMBL/GenBank/DDBJ databases">
        <authorList>
            <person name="Varghese N."/>
            <person name="Submissions S."/>
        </authorList>
    </citation>
    <scope>NUCLEOTIDE SEQUENCE [LARGE SCALE GENOMIC DNA]</scope>
    <source>
        <strain evidence="5">CGMCC 1.10370</strain>
    </source>
</reference>
<dbReference type="STRING" id="739143.SAMN05216297_11655"/>
<feature type="signal peptide" evidence="1">
    <location>
        <begin position="1"/>
        <end position="22"/>
    </location>
</feature>
<organism evidence="4 5">
    <name type="scientific">Flavobacterium phragmitis</name>
    <dbReference type="NCBI Taxonomy" id="739143"/>
    <lineage>
        <taxon>Bacteria</taxon>
        <taxon>Pseudomonadati</taxon>
        <taxon>Bacteroidota</taxon>
        <taxon>Flavobacteriia</taxon>
        <taxon>Flavobacteriales</taxon>
        <taxon>Flavobacteriaceae</taxon>
        <taxon>Flavobacterium</taxon>
    </lineage>
</organism>
<feature type="chain" id="PRO_5011583439" evidence="1">
    <location>
        <begin position="23"/>
        <end position="716"/>
    </location>
</feature>
<dbReference type="SUPFAM" id="SSF82171">
    <property type="entry name" value="DPP6 N-terminal domain-like"/>
    <property type="match status" value="1"/>
</dbReference>
<dbReference type="Gene3D" id="2.140.10.30">
    <property type="entry name" value="Dipeptidylpeptidase IV, N-terminal domain"/>
    <property type="match status" value="1"/>
</dbReference>
<evidence type="ECO:0000313" key="5">
    <source>
        <dbReference type="Proteomes" id="UP000199672"/>
    </source>
</evidence>
<dbReference type="OrthoDB" id="9812921at2"/>
<dbReference type="InterPro" id="IPR050278">
    <property type="entry name" value="Serine_Prot_S9B/DPPIV"/>
</dbReference>
<dbReference type="GO" id="GO:0008239">
    <property type="term" value="F:dipeptidyl-peptidase activity"/>
    <property type="evidence" value="ECO:0007669"/>
    <property type="project" value="TreeGrafter"/>
</dbReference>
<proteinExistence type="predicted"/>
<dbReference type="PANTHER" id="PTHR11731">
    <property type="entry name" value="PROTEASE FAMILY S9B,C DIPEPTIDYL-PEPTIDASE IV-RELATED"/>
    <property type="match status" value="1"/>
</dbReference>
<dbReference type="Pfam" id="PF00930">
    <property type="entry name" value="DPPIV_N"/>
    <property type="match status" value="1"/>
</dbReference>
<dbReference type="Pfam" id="PF00326">
    <property type="entry name" value="Peptidase_S9"/>
    <property type="match status" value="1"/>
</dbReference>
<dbReference type="PANTHER" id="PTHR11731:SF193">
    <property type="entry name" value="DIPEPTIDYL PEPTIDASE 9"/>
    <property type="match status" value="1"/>
</dbReference>